<sequence length="257" mass="27561">MAAGDRDPIEIENADGAGAFVIVCDHASQTVPLDYASLGLAPEALDRHIAWDPGALGVARQMAADLDAPLLWPDVSRLVIDCNRDPAAPDLIVAEGDGLTVPGNSNLDAAERTRRLAAVHAPYHAAIEACLAARRAAGRQTSLIAVHSFTPVWRDRHRPWQIGILFDDDRRLADTLIGALRADPTLTVGVNEPYSPADRVYYTLSRHRAQDALAAVMIEIRNDEIADATAQQQWGSRLATIVRDFAIDGQAAGPAAA</sequence>
<evidence type="ECO:0000313" key="2">
    <source>
        <dbReference type="Proteomes" id="UP000199071"/>
    </source>
</evidence>
<dbReference type="Proteomes" id="UP000199071">
    <property type="component" value="Unassembled WGS sequence"/>
</dbReference>
<organism evidence="1 2">
    <name type="scientific">Bauldia litoralis</name>
    <dbReference type="NCBI Taxonomy" id="665467"/>
    <lineage>
        <taxon>Bacteria</taxon>
        <taxon>Pseudomonadati</taxon>
        <taxon>Pseudomonadota</taxon>
        <taxon>Alphaproteobacteria</taxon>
        <taxon>Hyphomicrobiales</taxon>
        <taxon>Kaistiaceae</taxon>
        <taxon>Bauldia</taxon>
    </lineage>
</organism>
<dbReference type="PIRSF" id="PIRSF029730">
    <property type="entry name" value="UCP029730"/>
    <property type="match status" value="1"/>
</dbReference>
<dbReference type="AlphaFoldDB" id="A0A1G6A8G1"/>
<dbReference type="STRING" id="665467.SAMN02982931_00286"/>
<keyword evidence="2" id="KW-1185">Reference proteome</keyword>
<dbReference type="Pfam" id="PF05013">
    <property type="entry name" value="FGase"/>
    <property type="match status" value="1"/>
</dbReference>
<dbReference type="InterPro" id="IPR011227">
    <property type="entry name" value="UCP029730"/>
</dbReference>
<name>A0A1G6A8G1_9HYPH</name>
<reference evidence="1 2" key="1">
    <citation type="submission" date="2016-10" db="EMBL/GenBank/DDBJ databases">
        <authorList>
            <person name="de Groot N.N."/>
        </authorList>
    </citation>
    <scope>NUCLEOTIDE SEQUENCE [LARGE SCALE GENOMIC DNA]</scope>
    <source>
        <strain evidence="1 2">ATCC 35022</strain>
    </source>
</reference>
<dbReference type="OrthoDB" id="9815326at2"/>
<dbReference type="RefSeq" id="WP_090874426.1">
    <property type="nucleotide sequence ID" value="NZ_FMXQ01000001.1"/>
</dbReference>
<dbReference type="GO" id="GO:0016787">
    <property type="term" value="F:hydrolase activity"/>
    <property type="evidence" value="ECO:0007669"/>
    <property type="project" value="UniProtKB-KW"/>
</dbReference>
<evidence type="ECO:0000313" key="1">
    <source>
        <dbReference type="EMBL" id="SDB04590.1"/>
    </source>
</evidence>
<dbReference type="InterPro" id="IPR007709">
    <property type="entry name" value="N-FG_amidohydro"/>
</dbReference>
<protein>
    <submittedName>
        <fullName evidence="1">Predicted N-formylglutamate amidohydrolase</fullName>
    </submittedName>
</protein>
<proteinExistence type="predicted"/>
<dbReference type="Gene3D" id="3.40.630.40">
    <property type="entry name" value="Zn-dependent exopeptidases"/>
    <property type="match status" value="1"/>
</dbReference>
<dbReference type="EMBL" id="FMXQ01000001">
    <property type="protein sequence ID" value="SDB04590.1"/>
    <property type="molecule type" value="Genomic_DNA"/>
</dbReference>
<keyword evidence="1" id="KW-0378">Hydrolase</keyword>
<dbReference type="SUPFAM" id="SSF53187">
    <property type="entry name" value="Zn-dependent exopeptidases"/>
    <property type="match status" value="1"/>
</dbReference>
<accession>A0A1G6A8G1</accession>
<gene>
    <name evidence="1" type="ORF">SAMN02982931_00286</name>
</gene>